<dbReference type="KEGG" id="ptep:107450866"/>
<dbReference type="InterPro" id="IPR019265">
    <property type="entry name" value="RTRAF"/>
</dbReference>
<dbReference type="Pfam" id="PF10036">
    <property type="entry name" value="RLL"/>
    <property type="match status" value="1"/>
</dbReference>
<protein>
    <recommendedName>
        <fullName evidence="2">RNA transcription, translation and transport factor protein</fullName>
    </recommendedName>
</protein>
<dbReference type="GeneID" id="107450866"/>
<dbReference type="RefSeq" id="XP_015922274.1">
    <property type="nucleotide sequence ID" value="XM_016066788.3"/>
</dbReference>
<dbReference type="EMBL" id="IAAA01008431">
    <property type="protein sequence ID" value="LAA00071.1"/>
    <property type="molecule type" value="mRNA"/>
</dbReference>
<evidence type="ECO:0000313" key="1">
    <source>
        <dbReference type="EMBL" id="LAA00071.1"/>
    </source>
</evidence>
<name>A0A2L2XVB6_PARTP</name>
<proteinExistence type="evidence at transcript level"/>
<reference evidence="1" key="1">
    <citation type="journal article" date="2016" name="Mol. Ecol. Resour.">
        <title>Evaluation of the impact of RNA preservation methods of spiders for de novo transcriptome assembly.</title>
        <authorList>
            <person name="Kono N."/>
            <person name="Nakamura H."/>
            <person name="Ito Y."/>
            <person name="Tomita M."/>
            <person name="Arakawa K."/>
        </authorList>
    </citation>
    <scope>NUCLEOTIDE SEQUENCE</scope>
    <source>
        <tissue evidence="1">Whole body</tissue>
    </source>
</reference>
<dbReference type="OMA" id="YPMRILR"/>
<accession>A0A2L2XVB6</accession>
<dbReference type="PANTHER" id="PTHR15924">
    <property type="entry name" value="CLE"/>
    <property type="match status" value="1"/>
</dbReference>
<dbReference type="AlphaFoldDB" id="A0A2L2XVB6"/>
<evidence type="ECO:0008006" key="2">
    <source>
        <dbReference type="Google" id="ProtNLM"/>
    </source>
</evidence>
<dbReference type="OrthoDB" id="514167at2759"/>
<sequence>MAYRRKLEALGYKQFNEFNVFSDDDFRSLVVWLEDQVIRQYPIEDRSPLRNITNAAWEDAFKVYLADLACPFTEKEEICDWLLGLAVRLEYGDNVDKFKSINTKNSDVKSANPQISAKNPLDNLDFESAEFKGLVKSLANTLNIAQHPDHLETLSAVCSVIKSSYSKTALESRQSKKSGKSTSVLDSSLEFESSDPVLNKAAKILRLCFVHDLRELQTKINEIIVSVQNVTANPKTDTRLGKVGR</sequence>
<organism evidence="1">
    <name type="scientific">Parasteatoda tepidariorum</name>
    <name type="common">Common house spider</name>
    <name type="synonym">Achaearanea tepidariorum</name>
    <dbReference type="NCBI Taxonomy" id="114398"/>
    <lineage>
        <taxon>Eukaryota</taxon>
        <taxon>Metazoa</taxon>
        <taxon>Ecdysozoa</taxon>
        <taxon>Arthropoda</taxon>
        <taxon>Chelicerata</taxon>
        <taxon>Arachnida</taxon>
        <taxon>Araneae</taxon>
        <taxon>Araneomorphae</taxon>
        <taxon>Entelegynae</taxon>
        <taxon>Araneoidea</taxon>
        <taxon>Theridiidae</taxon>
        <taxon>Parasteatoda</taxon>
    </lineage>
</organism>